<dbReference type="Gene3D" id="3.40.50.11900">
    <property type="match status" value="1"/>
</dbReference>
<gene>
    <name evidence="4" type="ORF">Tfer_2338</name>
</gene>
<keyword evidence="3" id="KW-0479">Metal-binding</keyword>
<comment type="cofactor">
    <cofactor evidence="1">
        <name>[4Fe-4S] cluster</name>
        <dbReference type="ChEBI" id="CHEBI:49883"/>
    </cofactor>
</comment>
<dbReference type="Proteomes" id="UP000037175">
    <property type="component" value="Unassembled WGS sequence"/>
</dbReference>
<protein>
    <submittedName>
        <fullName evidence="4">2-hydroxyglutaryl-CoA dehydratase subunit D</fullName>
    </submittedName>
</protein>
<comment type="similarity">
    <text evidence="2">Belongs to the FldB/FldC dehydratase alpha/beta subunit family.</text>
</comment>
<evidence type="ECO:0000256" key="2">
    <source>
        <dbReference type="ARBA" id="ARBA00005806"/>
    </source>
</evidence>
<accession>A0A0L6W0I3</accession>
<comment type="caution">
    <text evidence="4">The sequence shown here is derived from an EMBL/GenBank/DDBJ whole genome shotgun (WGS) entry which is preliminary data.</text>
</comment>
<dbReference type="AlphaFoldDB" id="A0A0L6W0I3"/>
<keyword evidence="5" id="KW-1185">Reference proteome</keyword>
<name>A0A0L6W0I3_9FIRM</name>
<dbReference type="InterPro" id="IPR010327">
    <property type="entry name" value="FldB/FldC_alpha/beta"/>
</dbReference>
<sequence length="486" mass="54478">MFHRCSSLLQVNGTAAIIIIYHSAVIALNNFIIKIKEFVCFTENIYFLSLNYELFGKGRQTVSNDWRQMWKDLGMDLEKHDEFLAPVPEVYGKLFMAQENRPKGMGYFDFVVGDIHGIRVKELVDHKANGGKVVASFCVFVPDEIITAAGGVSIGLCAGAQFPVPTGEQVLPRNLCPLIKSSVGFKLDRICPYFQVADFVVGETTCDGKKKAWEILDEFIPTHVMELPQRRAEADKALWMEEIRRFKEKMEKESGVAITAQKLAASIKIANEKRAALQRLYNCRKADPAPISGKDVLLISELAFFDDPKRFTQQVNALCDELETRIVRGEGIAEKGAPRILITGSPMPIPSWKLHAIIEGSGAVVVCEETCTGTRYFETTVREDGATLDEQLAAISERALNINCACYTPNNGRIEDILRLVKEYNADGVVYYNLAFCQPYSIEYRKVEKALQEAGIPVIKIESDFSEEDTGQLQTRIEAFLEMLDK</sequence>
<evidence type="ECO:0000256" key="1">
    <source>
        <dbReference type="ARBA" id="ARBA00001966"/>
    </source>
</evidence>
<keyword evidence="3" id="KW-0411">Iron-sulfur</keyword>
<dbReference type="InterPro" id="IPR047678">
    <property type="entry name" value="YjiM-like"/>
</dbReference>
<dbReference type="PATRIC" id="fig|281456.6.peg.2477"/>
<dbReference type="GO" id="GO:0051536">
    <property type="term" value="F:iron-sulfur cluster binding"/>
    <property type="evidence" value="ECO:0007669"/>
    <property type="project" value="UniProtKB-KW"/>
</dbReference>
<dbReference type="EMBL" id="LGTE01000017">
    <property type="protein sequence ID" value="KNZ69092.1"/>
    <property type="molecule type" value="Genomic_DNA"/>
</dbReference>
<dbReference type="Gene3D" id="3.40.50.11890">
    <property type="match status" value="1"/>
</dbReference>
<keyword evidence="3" id="KW-0408">Iron</keyword>
<evidence type="ECO:0000313" key="5">
    <source>
        <dbReference type="Proteomes" id="UP000037175"/>
    </source>
</evidence>
<evidence type="ECO:0000313" key="4">
    <source>
        <dbReference type="EMBL" id="KNZ69092.1"/>
    </source>
</evidence>
<dbReference type="Pfam" id="PF06050">
    <property type="entry name" value="HGD-D"/>
    <property type="match status" value="1"/>
</dbReference>
<evidence type="ECO:0000256" key="3">
    <source>
        <dbReference type="ARBA" id="ARBA00023014"/>
    </source>
</evidence>
<reference evidence="5" key="1">
    <citation type="submission" date="2015-07" db="EMBL/GenBank/DDBJ databases">
        <title>Complete Genome of Thermincola ferriacetica strain Z-0001T.</title>
        <authorList>
            <person name="Lusk B."/>
            <person name="Badalamenti J.P."/>
            <person name="Parameswaran P."/>
            <person name="Bond D.R."/>
            <person name="Torres C.I."/>
        </authorList>
    </citation>
    <scope>NUCLEOTIDE SEQUENCE [LARGE SCALE GENOMIC DNA]</scope>
    <source>
        <strain evidence="5">Z-0001</strain>
    </source>
</reference>
<organism evidence="4 5">
    <name type="scientific">Thermincola ferriacetica</name>
    <dbReference type="NCBI Taxonomy" id="281456"/>
    <lineage>
        <taxon>Bacteria</taxon>
        <taxon>Bacillati</taxon>
        <taxon>Bacillota</taxon>
        <taxon>Clostridia</taxon>
        <taxon>Eubacteriales</taxon>
        <taxon>Thermincolaceae</taxon>
        <taxon>Thermincola</taxon>
    </lineage>
</organism>
<dbReference type="NCBIfam" id="NF040772">
    <property type="entry name" value="double_cubane"/>
    <property type="match status" value="1"/>
</dbReference>
<dbReference type="PANTHER" id="PTHR30548">
    <property type="entry name" value="2-HYDROXYGLUTARYL-COA DEHYDRATASE, D-COMPONENT-RELATED"/>
    <property type="match status" value="1"/>
</dbReference>
<dbReference type="PANTHER" id="PTHR30548:SF1">
    <property type="entry name" value="DEHYDRATASE SUBUNIT MJ0007-RELATED"/>
    <property type="match status" value="1"/>
</dbReference>
<dbReference type="GO" id="GO:0016836">
    <property type="term" value="F:hydro-lyase activity"/>
    <property type="evidence" value="ECO:0007669"/>
    <property type="project" value="UniProtKB-ARBA"/>
</dbReference>
<proteinExistence type="inferred from homology"/>
<dbReference type="Gene3D" id="1.20.1270.370">
    <property type="match status" value="1"/>
</dbReference>